<dbReference type="PANTHER" id="PTHR21666:SF270">
    <property type="entry name" value="MUREIN HYDROLASE ACTIVATOR ENVC"/>
    <property type="match status" value="1"/>
</dbReference>
<dbReference type="CDD" id="cd12797">
    <property type="entry name" value="M23_peptidase"/>
    <property type="match status" value="1"/>
</dbReference>
<feature type="domain" description="M23ase beta-sheet core" evidence="3">
    <location>
        <begin position="118"/>
        <end position="218"/>
    </location>
</feature>
<feature type="compositionally biased region" description="Basic and acidic residues" evidence="1">
    <location>
        <begin position="249"/>
        <end position="258"/>
    </location>
</feature>
<dbReference type="InterPro" id="IPR011055">
    <property type="entry name" value="Dup_hybrid_motif"/>
</dbReference>
<protein>
    <submittedName>
        <fullName evidence="4">Murein DD-endopeptidase MepM</fullName>
        <ecNumber evidence="4">3.4.24.-</ecNumber>
    </submittedName>
</protein>
<keyword evidence="2" id="KW-0472">Membrane</keyword>
<keyword evidence="4" id="KW-0378">Hydrolase</keyword>
<feature type="transmembrane region" description="Helical" evidence="2">
    <location>
        <begin position="28"/>
        <end position="50"/>
    </location>
</feature>
<evidence type="ECO:0000313" key="4">
    <source>
        <dbReference type="EMBL" id="AUG58576.1"/>
    </source>
</evidence>
<dbReference type="PANTHER" id="PTHR21666">
    <property type="entry name" value="PEPTIDASE-RELATED"/>
    <property type="match status" value="1"/>
</dbReference>
<evidence type="ECO:0000256" key="1">
    <source>
        <dbReference type="SAM" id="MobiDB-lite"/>
    </source>
</evidence>
<accession>A0A2K9EA45</accession>
<feature type="region of interest" description="Disordered" evidence="1">
    <location>
        <begin position="233"/>
        <end position="258"/>
    </location>
</feature>
<dbReference type="InterPro" id="IPR050570">
    <property type="entry name" value="Cell_wall_metabolism_enzyme"/>
</dbReference>
<sequence length="258" mass="28864">MAIDLKTAATIAKVAINTLRDEEARRKIIIILMAPLITVLLILSVLVYILSSPVSFILQFFMDDTTKAAVEEFKAANDAVVELQIGELEFNGDYPMPVTGEITSPYGYRIHPVTGEYKMHTGIDIRSEWHAPVKSIAYGRVVKIGIDDGYGQFVIIFHDAEKEPFYSVYTHLSKVYALQDQEVMQGSIIGLEGGDPDLDPLPGRSTGHHLHFEIRKSMSAYSHVDPVTYLFETTEEEDESSGDETVNFKIDESRGQME</sequence>
<dbReference type="EC" id="3.4.24.-" evidence="4"/>
<keyword evidence="2" id="KW-0812">Transmembrane</keyword>
<dbReference type="EMBL" id="CP025197">
    <property type="protein sequence ID" value="AUG58576.1"/>
    <property type="molecule type" value="Genomic_DNA"/>
</dbReference>
<dbReference type="Pfam" id="PF01551">
    <property type="entry name" value="Peptidase_M23"/>
    <property type="match status" value="1"/>
</dbReference>
<evidence type="ECO:0000313" key="5">
    <source>
        <dbReference type="Proteomes" id="UP000233534"/>
    </source>
</evidence>
<evidence type="ECO:0000256" key="2">
    <source>
        <dbReference type="SAM" id="Phobius"/>
    </source>
</evidence>
<dbReference type="SUPFAM" id="SSF51261">
    <property type="entry name" value="Duplicated hybrid motif"/>
    <property type="match status" value="1"/>
</dbReference>
<reference evidence="4 5" key="1">
    <citation type="submission" date="2017-12" db="EMBL/GenBank/DDBJ databases">
        <title>Complete genome sequence of Herbivorax saccincola GGR1, a novel Cellulosome-producing hydrolytic bacterium in a thermophilic biogas plant, established by Illumina and Nanopore MinION sequencing.</title>
        <authorList>
            <person name="Pechtl A."/>
            <person name="Ruckert C."/>
            <person name="Koeck D.E."/>
            <person name="Maus I."/>
            <person name="Winkler A."/>
            <person name="Kalinowski J."/>
            <person name="Puhler A."/>
            <person name="Schwarz W.W."/>
            <person name="Zverlov V.V."/>
            <person name="Schluter A."/>
            <person name="Liebl W."/>
        </authorList>
    </citation>
    <scope>NUCLEOTIDE SEQUENCE [LARGE SCALE GENOMIC DNA]</scope>
    <source>
        <strain evidence="5">SR1</strain>
    </source>
</reference>
<keyword evidence="2" id="KW-1133">Transmembrane helix</keyword>
<dbReference type="InterPro" id="IPR016047">
    <property type="entry name" value="M23ase_b-sheet_dom"/>
</dbReference>
<feature type="compositionally biased region" description="Acidic residues" evidence="1">
    <location>
        <begin position="233"/>
        <end position="242"/>
    </location>
</feature>
<dbReference type="GO" id="GO:0004222">
    <property type="term" value="F:metalloendopeptidase activity"/>
    <property type="evidence" value="ECO:0007669"/>
    <property type="project" value="TreeGrafter"/>
</dbReference>
<gene>
    <name evidence="4" type="primary">mepM3</name>
    <name evidence="4" type="ORF">HVS_13555</name>
</gene>
<dbReference type="Proteomes" id="UP000233534">
    <property type="component" value="Chromosome"/>
</dbReference>
<proteinExistence type="predicted"/>
<evidence type="ECO:0000259" key="3">
    <source>
        <dbReference type="Pfam" id="PF01551"/>
    </source>
</evidence>
<name>A0A2K9EA45_9FIRM</name>
<keyword evidence="5" id="KW-1185">Reference proteome</keyword>
<dbReference type="KEGG" id="hsc:HVS_13555"/>
<dbReference type="Gene3D" id="2.70.70.10">
    <property type="entry name" value="Glucose Permease (Domain IIA)"/>
    <property type="match status" value="1"/>
</dbReference>
<organism evidence="4 5">
    <name type="scientific">Acetivibrio saccincola</name>
    <dbReference type="NCBI Taxonomy" id="1677857"/>
    <lineage>
        <taxon>Bacteria</taxon>
        <taxon>Bacillati</taxon>
        <taxon>Bacillota</taxon>
        <taxon>Clostridia</taxon>
        <taxon>Eubacteriales</taxon>
        <taxon>Oscillospiraceae</taxon>
        <taxon>Acetivibrio</taxon>
    </lineage>
</organism>
<dbReference type="AlphaFoldDB" id="A0A2K9EA45"/>
<dbReference type="RefSeq" id="WP_242971572.1">
    <property type="nucleotide sequence ID" value="NZ_CP025197.1"/>
</dbReference>